<evidence type="ECO:0008006" key="3">
    <source>
        <dbReference type="Google" id="ProtNLM"/>
    </source>
</evidence>
<evidence type="ECO:0000256" key="1">
    <source>
        <dbReference type="SAM" id="SignalP"/>
    </source>
</evidence>
<dbReference type="SUPFAM" id="SSF50814">
    <property type="entry name" value="Lipocalins"/>
    <property type="match status" value="1"/>
</dbReference>
<feature type="signal peptide" evidence="1">
    <location>
        <begin position="1"/>
        <end position="17"/>
    </location>
</feature>
<organism evidence="2">
    <name type="scientific">Clastoptera arizonana</name>
    <name type="common">Arizona spittle bug</name>
    <dbReference type="NCBI Taxonomy" id="38151"/>
    <lineage>
        <taxon>Eukaryota</taxon>
        <taxon>Metazoa</taxon>
        <taxon>Ecdysozoa</taxon>
        <taxon>Arthropoda</taxon>
        <taxon>Hexapoda</taxon>
        <taxon>Insecta</taxon>
        <taxon>Pterygota</taxon>
        <taxon>Neoptera</taxon>
        <taxon>Paraneoptera</taxon>
        <taxon>Hemiptera</taxon>
        <taxon>Auchenorrhyncha</taxon>
        <taxon>Cercopoidea</taxon>
        <taxon>Clastopteridae</taxon>
        <taxon>Clastoptera</taxon>
    </lineage>
</organism>
<dbReference type="AlphaFoldDB" id="A0A1B6EAP7"/>
<proteinExistence type="predicted"/>
<evidence type="ECO:0000313" key="2">
    <source>
        <dbReference type="EMBL" id="JAS35016.1"/>
    </source>
</evidence>
<sequence>MLYHCLITLVLAWEVSPLCKNPEVVDNFDSKKYTDDFFVAAIEVRNPIDQLLLYTATCFSFNKSAVNPDTETNSYDLKFATGGLSPLTITNSFNVVTPKKGLIKFFFPIRQVYYMDHVICTDYTSYSINYACENTSAVYGTSEIIFVMVRNPKDFKKIINLEEVKNCLARITDKSARQMKLIGNKNCGSTSKYIT</sequence>
<dbReference type="EMBL" id="GEDC01002282">
    <property type="protein sequence ID" value="JAS35016.1"/>
    <property type="molecule type" value="Transcribed_RNA"/>
</dbReference>
<gene>
    <name evidence="2" type="ORF">g.520</name>
</gene>
<name>A0A1B6EAP7_9HEMI</name>
<reference evidence="2" key="1">
    <citation type="submission" date="2015-12" db="EMBL/GenBank/DDBJ databases">
        <title>De novo transcriptome assembly of four potential Pierce s Disease insect vectors from Arizona vineyards.</title>
        <authorList>
            <person name="Tassone E.E."/>
        </authorList>
    </citation>
    <scope>NUCLEOTIDE SEQUENCE</scope>
</reference>
<dbReference type="Gene3D" id="2.40.128.20">
    <property type="match status" value="1"/>
</dbReference>
<keyword evidence="1" id="KW-0732">Signal</keyword>
<accession>A0A1B6EAP7</accession>
<protein>
    <recommendedName>
        <fullName evidence="3">Lipocalin/cytosolic fatty-acid binding domain-containing protein</fullName>
    </recommendedName>
</protein>
<feature type="chain" id="PRO_5008582072" description="Lipocalin/cytosolic fatty-acid binding domain-containing protein" evidence="1">
    <location>
        <begin position="18"/>
        <end position="195"/>
    </location>
</feature>
<dbReference type="InterPro" id="IPR012674">
    <property type="entry name" value="Calycin"/>
</dbReference>